<organism evidence="1 2">
    <name type="scientific">Hypoxylon rubiginosum</name>
    <dbReference type="NCBI Taxonomy" id="110542"/>
    <lineage>
        <taxon>Eukaryota</taxon>
        <taxon>Fungi</taxon>
        <taxon>Dikarya</taxon>
        <taxon>Ascomycota</taxon>
        <taxon>Pezizomycotina</taxon>
        <taxon>Sordariomycetes</taxon>
        <taxon>Xylariomycetidae</taxon>
        <taxon>Xylariales</taxon>
        <taxon>Hypoxylaceae</taxon>
        <taxon>Hypoxylon</taxon>
    </lineage>
</organism>
<comment type="caution">
    <text evidence="1">The sequence shown here is derived from an EMBL/GenBank/DDBJ whole genome shotgun (WGS) entry which is preliminary data.</text>
</comment>
<reference evidence="1 2" key="1">
    <citation type="journal article" date="2022" name="New Phytol.">
        <title>Ecological generalism drives hyperdiversity of secondary metabolite gene clusters in xylarialean endophytes.</title>
        <authorList>
            <person name="Franco M.E.E."/>
            <person name="Wisecaver J.H."/>
            <person name="Arnold A.E."/>
            <person name="Ju Y.M."/>
            <person name="Slot J.C."/>
            <person name="Ahrendt S."/>
            <person name="Moore L.P."/>
            <person name="Eastman K.E."/>
            <person name="Scott K."/>
            <person name="Konkel Z."/>
            <person name="Mondo S.J."/>
            <person name="Kuo A."/>
            <person name="Hayes R.D."/>
            <person name="Haridas S."/>
            <person name="Andreopoulos B."/>
            <person name="Riley R."/>
            <person name="LaButti K."/>
            <person name="Pangilinan J."/>
            <person name="Lipzen A."/>
            <person name="Amirebrahimi M."/>
            <person name="Yan J."/>
            <person name="Adam C."/>
            <person name="Keymanesh K."/>
            <person name="Ng V."/>
            <person name="Louie K."/>
            <person name="Northen T."/>
            <person name="Drula E."/>
            <person name="Henrissat B."/>
            <person name="Hsieh H.M."/>
            <person name="Youens-Clark K."/>
            <person name="Lutzoni F."/>
            <person name="Miadlikowska J."/>
            <person name="Eastwood D.C."/>
            <person name="Hamelin R.C."/>
            <person name="Grigoriev I.V."/>
            <person name="U'Ren J.M."/>
        </authorList>
    </citation>
    <scope>NUCLEOTIDE SEQUENCE [LARGE SCALE GENOMIC DNA]</scope>
    <source>
        <strain evidence="1 2">ER1909</strain>
    </source>
</reference>
<gene>
    <name evidence="1" type="ORF">F4821DRAFT_7238</name>
</gene>
<keyword evidence="2" id="KW-1185">Reference proteome</keyword>
<proteinExistence type="predicted"/>
<evidence type="ECO:0000313" key="1">
    <source>
        <dbReference type="EMBL" id="KAI6093917.1"/>
    </source>
</evidence>
<sequence length="157" mass="16892">MVSFISHALVLLISFASVIYGFTYAGCYAPPTDLDYNGRFVFQSVGYCRGRCHTLNQNVLAVTNGTDCLCGSAVPPRYRLVVDSLCNSPCAGYAMQMCGGQGYLSVYTIADPDSPERPPNQTATRHVESVSTSIALPQASVDNKGSQILPPDNDELK</sequence>
<accession>A0ACC0DM35</accession>
<dbReference type="Proteomes" id="UP001497680">
    <property type="component" value="Unassembled WGS sequence"/>
</dbReference>
<protein>
    <submittedName>
        <fullName evidence="1">Uncharacterized protein</fullName>
    </submittedName>
</protein>
<dbReference type="EMBL" id="MU394280">
    <property type="protein sequence ID" value="KAI6093917.1"/>
    <property type="molecule type" value="Genomic_DNA"/>
</dbReference>
<evidence type="ECO:0000313" key="2">
    <source>
        <dbReference type="Proteomes" id="UP001497680"/>
    </source>
</evidence>
<name>A0ACC0DM35_9PEZI</name>